<accession>A0A3B1DSN4</accession>
<sequence length="478" mass="54756">MNIVEIIRKETSEYYDHIAIIDDRRKISYKELFSIVDVLKDKLASYGIGEFKRVALLQEDGIEYIAVVLAVLSLKGVIVPISPSLGWDETGSVIDRVDVEFFLSYKKANYFESQDDAVVIGFGQDKIFLYRRKIKMVCSDEYYSLNPAFVRFSSGTTSISKGVVLSHEAILDRTNAANRGLNIKPEDNIIWVLSMSYHFVVTIILFLRKAATIILCEKNFPFTFFEVLKTSAGTLMYASPFYYRIMQNSEALSKEMLSNIRLAVSTAVEFSAEEVQRFHEKFEIEIREAYGIIEVGLPFINFSKDKKRRGSVGKILPDYKLKIINPNENGVGSVYLKGKGMFDAYFSPWITQKKLLKDGWFHTGDLGWVDDDGYLFLKGREKNVINYSGMKIFPCDVEEVLNSYKSIKESFVYGVAHPQYGQLPQADLVLEESSKNSFDRQELRKFCHTKLALYKVPKEFRIVSKIKKTASGKIKRIR</sequence>
<dbReference type="SUPFAM" id="SSF56801">
    <property type="entry name" value="Acetyl-CoA synthetase-like"/>
    <property type="match status" value="1"/>
</dbReference>
<dbReference type="CDD" id="cd04433">
    <property type="entry name" value="AFD_class_I"/>
    <property type="match status" value="1"/>
</dbReference>
<dbReference type="EC" id="6.2.1.3" evidence="5"/>
<dbReference type="GO" id="GO:0031956">
    <property type="term" value="F:medium-chain fatty acid-CoA ligase activity"/>
    <property type="evidence" value="ECO:0007669"/>
    <property type="project" value="TreeGrafter"/>
</dbReference>
<dbReference type="InterPro" id="IPR025110">
    <property type="entry name" value="AMP-bd_C"/>
</dbReference>
<dbReference type="AlphaFoldDB" id="A0A3B1DSN4"/>
<protein>
    <submittedName>
        <fullName evidence="5">Long-chain-fatty-acid--CoA ligase</fullName>
        <ecNumber evidence="5">6.2.1.3</ecNumber>
    </submittedName>
</protein>
<evidence type="ECO:0000256" key="1">
    <source>
        <dbReference type="ARBA" id="ARBA00006432"/>
    </source>
</evidence>
<evidence type="ECO:0000259" key="4">
    <source>
        <dbReference type="Pfam" id="PF13193"/>
    </source>
</evidence>
<dbReference type="Pfam" id="PF00501">
    <property type="entry name" value="AMP-binding"/>
    <property type="match status" value="1"/>
</dbReference>
<dbReference type="PANTHER" id="PTHR43201">
    <property type="entry name" value="ACYL-COA SYNTHETASE"/>
    <property type="match status" value="1"/>
</dbReference>
<comment type="similarity">
    <text evidence="1">Belongs to the ATP-dependent AMP-binding enzyme family.</text>
</comment>
<evidence type="ECO:0000259" key="3">
    <source>
        <dbReference type="Pfam" id="PF00501"/>
    </source>
</evidence>
<dbReference type="InterPro" id="IPR042099">
    <property type="entry name" value="ANL_N_sf"/>
</dbReference>
<dbReference type="Pfam" id="PF13193">
    <property type="entry name" value="AMP-binding_C"/>
    <property type="match status" value="1"/>
</dbReference>
<keyword evidence="2 5" id="KW-0436">Ligase</keyword>
<dbReference type="PANTHER" id="PTHR43201:SF5">
    <property type="entry name" value="MEDIUM-CHAIN ACYL-COA LIGASE ACSF2, MITOCHONDRIAL"/>
    <property type="match status" value="1"/>
</dbReference>
<dbReference type="Gene3D" id="3.40.50.12780">
    <property type="entry name" value="N-terminal domain of ligase-like"/>
    <property type="match status" value="1"/>
</dbReference>
<reference evidence="5" key="1">
    <citation type="submission" date="2018-06" db="EMBL/GenBank/DDBJ databases">
        <authorList>
            <person name="Zhirakovskaya E."/>
        </authorList>
    </citation>
    <scope>NUCLEOTIDE SEQUENCE</scope>
</reference>
<name>A0A3B1DSN4_9ZZZZ</name>
<dbReference type="InterPro" id="IPR045851">
    <property type="entry name" value="AMP-bd_C_sf"/>
</dbReference>
<dbReference type="InterPro" id="IPR000873">
    <property type="entry name" value="AMP-dep_synth/lig_dom"/>
</dbReference>
<evidence type="ECO:0000313" key="5">
    <source>
        <dbReference type="EMBL" id="VAX38120.1"/>
    </source>
</evidence>
<proteinExistence type="inferred from homology"/>
<evidence type="ECO:0000256" key="2">
    <source>
        <dbReference type="ARBA" id="ARBA00022598"/>
    </source>
</evidence>
<gene>
    <name evidence="5" type="ORF">MNBD_UNCLBAC01-1369</name>
</gene>
<dbReference type="InterPro" id="IPR020845">
    <property type="entry name" value="AMP-binding_CS"/>
</dbReference>
<organism evidence="5">
    <name type="scientific">hydrothermal vent metagenome</name>
    <dbReference type="NCBI Taxonomy" id="652676"/>
    <lineage>
        <taxon>unclassified sequences</taxon>
        <taxon>metagenomes</taxon>
        <taxon>ecological metagenomes</taxon>
    </lineage>
</organism>
<dbReference type="PROSITE" id="PS00455">
    <property type="entry name" value="AMP_BINDING"/>
    <property type="match status" value="1"/>
</dbReference>
<dbReference type="Gene3D" id="3.30.300.30">
    <property type="match status" value="1"/>
</dbReference>
<dbReference type="GO" id="GO:0004467">
    <property type="term" value="F:long-chain fatty acid-CoA ligase activity"/>
    <property type="evidence" value="ECO:0007669"/>
    <property type="project" value="UniProtKB-EC"/>
</dbReference>
<dbReference type="EMBL" id="UOGJ01000150">
    <property type="protein sequence ID" value="VAX38120.1"/>
    <property type="molecule type" value="Genomic_DNA"/>
</dbReference>
<feature type="domain" description="AMP-binding enzyme C-terminal" evidence="4">
    <location>
        <begin position="397"/>
        <end position="473"/>
    </location>
</feature>
<feature type="domain" description="AMP-dependent synthetase/ligase" evidence="3">
    <location>
        <begin position="11"/>
        <end position="346"/>
    </location>
</feature>